<feature type="transmembrane region" description="Helical" evidence="7">
    <location>
        <begin position="291"/>
        <end position="312"/>
    </location>
</feature>
<evidence type="ECO:0000256" key="6">
    <source>
        <dbReference type="ARBA" id="ARBA00023136"/>
    </source>
</evidence>
<keyword evidence="6 7" id="KW-0472">Membrane</keyword>
<feature type="transmembrane region" description="Helical" evidence="7">
    <location>
        <begin position="155"/>
        <end position="175"/>
    </location>
</feature>
<dbReference type="PANTHER" id="PTHR30250">
    <property type="entry name" value="PST FAMILY PREDICTED COLANIC ACID TRANSPORTER"/>
    <property type="match status" value="1"/>
</dbReference>
<keyword evidence="5 7" id="KW-1133">Transmembrane helix</keyword>
<name>A0A7W9AEK7_9SPHN</name>
<feature type="transmembrane region" description="Helical" evidence="7">
    <location>
        <begin position="127"/>
        <end position="143"/>
    </location>
</feature>
<comment type="caution">
    <text evidence="8">The sequence shown here is derived from an EMBL/GenBank/DDBJ whole genome shotgun (WGS) entry which is preliminary data.</text>
</comment>
<sequence>MTTTDNPQADLSNQVRSAVFWRSGSQIVSQMVMWGATLAVIRILDPKDYGLFAMSQVILALLTFLNGYGFASALIQADTVSPKRIRQAFGMLLLLNGGLAILQLLIAPLAAAYYHQPMVADLLRVQALLYLATPFIALPDVLLSRALDFRAQAKANFAAAIAGAATALACALSGWGVWTLVAAPIALFYTRAIALTIASGVLVKPSFNFRDSGSMFRFGAAVLLTQFFWIVQSNADVFIAGRWLTPHQLGIYAEALFLTQIFATKFVPPLNDVAFPAYSRLQHDRAAFSWAFTKALRIIMLATLPLYVGLAVTAEPVVLTLFGAKWAEMVPLVRIIAFAMPFLTLQILFAPATNAIGRPGISTWITGAGAVIMTIAFLIGVRFGATGLAWAWLTGFPLYAGVACMMSLPAIGVSWRALGGSIAPGLCAAAAMGAIVWGLDRLLPAMAPYIRLLLLVSAGGVSYIALLYIGARQTLDEILHLALRRTPPGTPER</sequence>
<feature type="transmembrane region" description="Helical" evidence="7">
    <location>
        <begin position="418"/>
        <end position="437"/>
    </location>
</feature>
<feature type="transmembrane region" description="Helical" evidence="7">
    <location>
        <begin position="389"/>
        <end position="411"/>
    </location>
</feature>
<evidence type="ECO:0000256" key="3">
    <source>
        <dbReference type="ARBA" id="ARBA00022475"/>
    </source>
</evidence>
<dbReference type="Proteomes" id="UP000549617">
    <property type="component" value="Unassembled WGS sequence"/>
</dbReference>
<evidence type="ECO:0000256" key="2">
    <source>
        <dbReference type="ARBA" id="ARBA00007430"/>
    </source>
</evidence>
<comment type="similarity">
    <text evidence="2">Belongs to the polysaccharide synthase family.</text>
</comment>
<keyword evidence="3" id="KW-1003">Cell membrane</keyword>
<feature type="transmembrane region" description="Helical" evidence="7">
    <location>
        <begin position="92"/>
        <end position="115"/>
    </location>
</feature>
<reference evidence="8 9" key="1">
    <citation type="submission" date="2020-08" db="EMBL/GenBank/DDBJ databases">
        <title>Genomic Encyclopedia of Type Strains, Phase IV (KMG-IV): sequencing the most valuable type-strain genomes for metagenomic binning, comparative biology and taxonomic classification.</title>
        <authorList>
            <person name="Goeker M."/>
        </authorList>
    </citation>
    <scope>NUCLEOTIDE SEQUENCE [LARGE SCALE GENOMIC DNA]</scope>
    <source>
        <strain evidence="8 9">DSM 25079</strain>
    </source>
</reference>
<feature type="transmembrane region" description="Helical" evidence="7">
    <location>
        <begin position="50"/>
        <end position="71"/>
    </location>
</feature>
<feature type="transmembrane region" description="Helical" evidence="7">
    <location>
        <begin position="332"/>
        <end position="352"/>
    </location>
</feature>
<protein>
    <submittedName>
        <fullName evidence="8">O-antigen/teichoic acid export membrane protein</fullName>
    </submittedName>
</protein>
<feature type="transmembrane region" description="Helical" evidence="7">
    <location>
        <begin position="181"/>
        <end position="203"/>
    </location>
</feature>
<keyword evidence="9" id="KW-1185">Reference proteome</keyword>
<dbReference type="GO" id="GO:0005886">
    <property type="term" value="C:plasma membrane"/>
    <property type="evidence" value="ECO:0007669"/>
    <property type="project" value="UniProtKB-SubCell"/>
</dbReference>
<evidence type="ECO:0000256" key="1">
    <source>
        <dbReference type="ARBA" id="ARBA00004651"/>
    </source>
</evidence>
<organism evidence="8 9">
    <name type="scientific">Sphingobium boeckii</name>
    <dbReference type="NCBI Taxonomy" id="1082345"/>
    <lineage>
        <taxon>Bacteria</taxon>
        <taxon>Pseudomonadati</taxon>
        <taxon>Pseudomonadota</taxon>
        <taxon>Alphaproteobacteria</taxon>
        <taxon>Sphingomonadales</taxon>
        <taxon>Sphingomonadaceae</taxon>
        <taxon>Sphingobium</taxon>
    </lineage>
</organism>
<feature type="transmembrane region" description="Helical" evidence="7">
    <location>
        <begin position="27"/>
        <end position="44"/>
    </location>
</feature>
<accession>A0A7W9AEK7</accession>
<dbReference type="EMBL" id="JACIJC010000001">
    <property type="protein sequence ID" value="MBB5684262.1"/>
    <property type="molecule type" value="Genomic_DNA"/>
</dbReference>
<dbReference type="InterPro" id="IPR050833">
    <property type="entry name" value="Poly_Biosynth_Transport"/>
</dbReference>
<dbReference type="AlphaFoldDB" id="A0A7W9AEK7"/>
<evidence type="ECO:0000313" key="8">
    <source>
        <dbReference type="EMBL" id="MBB5684262.1"/>
    </source>
</evidence>
<dbReference type="Pfam" id="PF13440">
    <property type="entry name" value="Polysacc_synt_3"/>
    <property type="match status" value="1"/>
</dbReference>
<comment type="subcellular location">
    <subcellularLocation>
        <location evidence="1">Cell membrane</location>
        <topology evidence="1">Multi-pass membrane protein</topology>
    </subcellularLocation>
</comment>
<evidence type="ECO:0000256" key="7">
    <source>
        <dbReference type="SAM" id="Phobius"/>
    </source>
</evidence>
<proteinExistence type="inferred from homology"/>
<evidence type="ECO:0000313" key="9">
    <source>
        <dbReference type="Proteomes" id="UP000549617"/>
    </source>
</evidence>
<evidence type="ECO:0000256" key="5">
    <source>
        <dbReference type="ARBA" id="ARBA00022989"/>
    </source>
</evidence>
<gene>
    <name evidence="8" type="ORF">FHS49_000253</name>
</gene>
<evidence type="ECO:0000256" key="4">
    <source>
        <dbReference type="ARBA" id="ARBA00022692"/>
    </source>
</evidence>
<dbReference type="CDD" id="cd13127">
    <property type="entry name" value="MATE_tuaB_like"/>
    <property type="match status" value="1"/>
</dbReference>
<dbReference type="PANTHER" id="PTHR30250:SF10">
    <property type="entry name" value="LIPOPOLYSACCHARIDE BIOSYNTHESIS PROTEIN WZXC"/>
    <property type="match status" value="1"/>
</dbReference>
<keyword evidence="4 7" id="KW-0812">Transmembrane</keyword>
<feature type="transmembrane region" description="Helical" evidence="7">
    <location>
        <begin position="449"/>
        <end position="469"/>
    </location>
</feature>
<feature type="transmembrane region" description="Helical" evidence="7">
    <location>
        <begin position="364"/>
        <end position="383"/>
    </location>
</feature>